<dbReference type="EMBL" id="SMOL01000486">
    <property type="protein sequence ID" value="KAB2612011.1"/>
    <property type="molecule type" value="Genomic_DNA"/>
</dbReference>
<dbReference type="Proteomes" id="UP000327157">
    <property type="component" value="Unassembled WGS sequence"/>
</dbReference>
<evidence type="ECO:0000313" key="3">
    <source>
        <dbReference type="EMBL" id="KAB2612011.1"/>
    </source>
</evidence>
<gene>
    <name evidence="2" type="ORF">D8674_039988</name>
    <name evidence="3" type="ORF">D8674_040062</name>
</gene>
<feature type="region of interest" description="Disordered" evidence="1">
    <location>
        <begin position="127"/>
        <end position="147"/>
    </location>
</feature>
<accession>A0A5N5F7F8</accession>
<evidence type="ECO:0000313" key="2">
    <source>
        <dbReference type="EMBL" id="KAB2597040.1"/>
    </source>
</evidence>
<dbReference type="PANTHER" id="PTHR47150:SF5">
    <property type="entry name" value="OS07G0546750 PROTEIN"/>
    <property type="match status" value="1"/>
</dbReference>
<dbReference type="Pfam" id="PF04827">
    <property type="entry name" value="Plant_tran"/>
    <property type="match status" value="1"/>
</dbReference>
<evidence type="ECO:0000313" key="4">
    <source>
        <dbReference type="Proteomes" id="UP000327157"/>
    </source>
</evidence>
<reference evidence="2 4" key="2">
    <citation type="submission" date="2019-11" db="EMBL/GenBank/DDBJ databases">
        <title>A de novo genome assembly of a pear dwarfing rootstock.</title>
        <authorList>
            <person name="Wang F."/>
            <person name="Wang J."/>
            <person name="Li S."/>
            <person name="Zhang Y."/>
            <person name="Fang M."/>
            <person name="Ma L."/>
            <person name="Zhao Y."/>
            <person name="Jiang S."/>
        </authorList>
    </citation>
    <scope>NUCLEOTIDE SEQUENCE [LARGE SCALE GENOMIC DNA]</scope>
    <source>
        <strain evidence="2">S2</strain>
        <tissue evidence="2">Leaf</tissue>
    </source>
</reference>
<dbReference type="PANTHER" id="PTHR47150">
    <property type="entry name" value="OS12G0169200 PROTEIN"/>
    <property type="match status" value="1"/>
</dbReference>
<keyword evidence="4" id="KW-1185">Reference proteome</keyword>
<dbReference type="AlphaFoldDB" id="A0A5N5F7F8"/>
<sequence length="147" mass="16902">MLANGCSADSIDEYCQLAETTVIENLKRFCKVIEAIYGAINLRKPNREDLKRFLHKIDKRGFPDMIGRFDCMHWEWKNSNHRSRLWLLTTHGFGMHSFALLDQTTISTFFGLLLCSMMLSIDGHQNGEDSDKDVNDDKSTHARAMAM</sequence>
<proteinExistence type="predicted"/>
<feature type="compositionally biased region" description="Basic and acidic residues" evidence="1">
    <location>
        <begin position="127"/>
        <end position="140"/>
    </location>
</feature>
<evidence type="ECO:0000256" key="1">
    <source>
        <dbReference type="SAM" id="MobiDB-lite"/>
    </source>
</evidence>
<dbReference type="EMBL" id="SMOL01000774">
    <property type="protein sequence ID" value="KAB2597040.1"/>
    <property type="molecule type" value="Genomic_DNA"/>
</dbReference>
<reference evidence="2 4" key="1">
    <citation type="submission" date="2019-09" db="EMBL/GenBank/DDBJ databases">
        <authorList>
            <person name="Ou C."/>
        </authorList>
    </citation>
    <scope>NUCLEOTIDE SEQUENCE [LARGE SCALE GENOMIC DNA]</scope>
    <source>
        <strain evidence="2">S2</strain>
        <tissue evidence="2">Leaf</tissue>
    </source>
</reference>
<protein>
    <submittedName>
        <fullName evidence="2">Uncharacterized protein</fullName>
    </submittedName>
</protein>
<name>A0A5N5F7F8_9ROSA</name>
<organism evidence="2 4">
    <name type="scientific">Pyrus ussuriensis x Pyrus communis</name>
    <dbReference type="NCBI Taxonomy" id="2448454"/>
    <lineage>
        <taxon>Eukaryota</taxon>
        <taxon>Viridiplantae</taxon>
        <taxon>Streptophyta</taxon>
        <taxon>Embryophyta</taxon>
        <taxon>Tracheophyta</taxon>
        <taxon>Spermatophyta</taxon>
        <taxon>Magnoliopsida</taxon>
        <taxon>eudicotyledons</taxon>
        <taxon>Gunneridae</taxon>
        <taxon>Pentapetalae</taxon>
        <taxon>rosids</taxon>
        <taxon>fabids</taxon>
        <taxon>Rosales</taxon>
        <taxon>Rosaceae</taxon>
        <taxon>Amygdaloideae</taxon>
        <taxon>Maleae</taxon>
        <taxon>Pyrus</taxon>
    </lineage>
</organism>
<dbReference type="OrthoDB" id="124998at2759"/>
<comment type="caution">
    <text evidence="2">The sequence shown here is derived from an EMBL/GenBank/DDBJ whole genome shotgun (WGS) entry which is preliminary data.</text>
</comment>
<dbReference type="InterPro" id="IPR006912">
    <property type="entry name" value="Harbinger_derived_prot"/>
</dbReference>